<organism evidence="1 2">
    <name type="scientific">Panagrellus redivivus</name>
    <name type="common">Microworm</name>
    <dbReference type="NCBI Taxonomy" id="6233"/>
    <lineage>
        <taxon>Eukaryota</taxon>
        <taxon>Metazoa</taxon>
        <taxon>Ecdysozoa</taxon>
        <taxon>Nematoda</taxon>
        <taxon>Chromadorea</taxon>
        <taxon>Rhabditida</taxon>
        <taxon>Tylenchina</taxon>
        <taxon>Panagrolaimomorpha</taxon>
        <taxon>Panagrolaimoidea</taxon>
        <taxon>Panagrolaimidae</taxon>
        <taxon>Panagrellus</taxon>
    </lineage>
</organism>
<accession>A0A7E4VB28</accession>
<keyword evidence="1" id="KW-1185">Reference proteome</keyword>
<dbReference type="WBParaSite" id="Pan_g1834.t1">
    <property type="protein sequence ID" value="Pan_g1834.t1"/>
    <property type="gene ID" value="Pan_g1834"/>
</dbReference>
<proteinExistence type="predicted"/>
<dbReference type="AlphaFoldDB" id="A0A7E4VB28"/>
<reference evidence="1" key="1">
    <citation type="journal article" date="2013" name="Genetics">
        <title>The draft genome and transcriptome of Panagrellus redivivus are shaped by the harsh demands of a free-living lifestyle.</title>
        <authorList>
            <person name="Srinivasan J."/>
            <person name="Dillman A.R."/>
            <person name="Macchietto M.G."/>
            <person name="Heikkinen L."/>
            <person name="Lakso M."/>
            <person name="Fracchia K.M."/>
            <person name="Antoshechkin I."/>
            <person name="Mortazavi A."/>
            <person name="Wong G."/>
            <person name="Sternberg P.W."/>
        </authorList>
    </citation>
    <scope>NUCLEOTIDE SEQUENCE [LARGE SCALE GENOMIC DNA]</scope>
    <source>
        <strain evidence="1">MT8872</strain>
    </source>
</reference>
<evidence type="ECO:0000313" key="1">
    <source>
        <dbReference type="Proteomes" id="UP000492821"/>
    </source>
</evidence>
<protein>
    <submittedName>
        <fullName evidence="2">Uncharacterized protein</fullName>
    </submittedName>
</protein>
<reference evidence="2" key="2">
    <citation type="submission" date="2020-10" db="UniProtKB">
        <authorList>
            <consortium name="WormBaseParasite"/>
        </authorList>
    </citation>
    <scope>IDENTIFICATION</scope>
</reference>
<name>A0A7E4VB28_PANRE</name>
<dbReference type="Proteomes" id="UP000492821">
    <property type="component" value="Unassembled WGS sequence"/>
</dbReference>
<sequence>MPTLQPIINHSIHEPRISDLSEHATTTHHNQIKPPSQKVFVCKVLRRWAKRALFGLCQTCPDHYPFE</sequence>
<evidence type="ECO:0000313" key="2">
    <source>
        <dbReference type="WBParaSite" id="Pan_g1834.t1"/>
    </source>
</evidence>